<evidence type="ECO:0000313" key="1">
    <source>
        <dbReference type="EMBL" id="TNN48813.1"/>
    </source>
</evidence>
<organism evidence="1 2">
    <name type="scientific">Liparis tanakae</name>
    <name type="common">Tanaka's snailfish</name>
    <dbReference type="NCBI Taxonomy" id="230148"/>
    <lineage>
        <taxon>Eukaryota</taxon>
        <taxon>Metazoa</taxon>
        <taxon>Chordata</taxon>
        <taxon>Craniata</taxon>
        <taxon>Vertebrata</taxon>
        <taxon>Euteleostomi</taxon>
        <taxon>Actinopterygii</taxon>
        <taxon>Neopterygii</taxon>
        <taxon>Teleostei</taxon>
        <taxon>Neoteleostei</taxon>
        <taxon>Acanthomorphata</taxon>
        <taxon>Eupercaria</taxon>
        <taxon>Perciformes</taxon>
        <taxon>Cottioidei</taxon>
        <taxon>Cottales</taxon>
        <taxon>Liparidae</taxon>
        <taxon>Liparis</taxon>
    </lineage>
</organism>
<comment type="caution">
    <text evidence="1">The sequence shown here is derived from an EMBL/GenBank/DDBJ whole genome shotgun (WGS) entry which is preliminary data.</text>
</comment>
<protein>
    <submittedName>
        <fullName evidence="1">Uncharacterized protein</fullName>
    </submittedName>
</protein>
<dbReference type="AlphaFoldDB" id="A0A4Z2G7C1"/>
<evidence type="ECO:0000313" key="2">
    <source>
        <dbReference type="Proteomes" id="UP000314294"/>
    </source>
</evidence>
<proteinExistence type="predicted"/>
<gene>
    <name evidence="1" type="ORF">EYF80_040988</name>
</gene>
<accession>A0A4Z2G7C1</accession>
<name>A0A4Z2G7C1_9TELE</name>
<dbReference type="Proteomes" id="UP000314294">
    <property type="component" value="Unassembled WGS sequence"/>
</dbReference>
<dbReference type="EMBL" id="SRLO01000681">
    <property type="protein sequence ID" value="TNN48813.1"/>
    <property type="molecule type" value="Genomic_DNA"/>
</dbReference>
<keyword evidence="2" id="KW-1185">Reference proteome</keyword>
<reference evidence="1 2" key="1">
    <citation type="submission" date="2019-03" db="EMBL/GenBank/DDBJ databases">
        <title>First draft genome of Liparis tanakae, snailfish: a comprehensive survey of snailfish specific genes.</title>
        <authorList>
            <person name="Kim W."/>
            <person name="Song I."/>
            <person name="Jeong J.-H."/>
            <person name="Kim D."/>
            <person name="Kim S."/>
            <person name="Ryu S."/>
            <person name="Song J.Y."/>
            <person name="Lee S.K."/>
        </authorList>
    </citation>
    <scope>NUCLEOTIDE SEQUENCE [LARGE SCALE GENOMIC DNA]</scope>
    <source>
        <tissue evidence="1">Muscle</tissue>
    </source>
</reference>
<sequence>MNSNFLQIISNSYLCVRPLNLLLPPVHRLLSHPLVLLFVPPCHLLTLLPHLHLHPGGHVFFEAILSVESARGRGRVLDALPGDTFVDGVFLFVFLASLAELLQPLLSPPLSTLSPVAEALVLLQSHRAARLQASEQPLIPET</sequence>